<evidence type="ECO:0000256" key="4">
    <source>
        <dbReference type="ARBA" id="ARBA00023002"/>
    </source>
</evidence>
<name>Q5GQC0_BPSYP</name>
<comment type="cofactor">
    <cofactor evidence="1">
        <name>L-ascorbate</name>
        <dbReference type="ChEBI" id="CHEBI:38290"/>
    </cofactor>
</comment>
<dbReference type="EMBL" id="AJ630128">
    <property type="protein sequence ID" value="CAF34282.1"/>
    <property type="molecule type" value="Genomic_DNA"/>
</dbReference>
<dbReference type="PANTHER" id="PTHR10869">
    <property type="entry name" value="PROLYL 4-HYDROXYLASE ALPHA SUBUNIT"/>
    <property type="match status" value="1"/>
</dbReference>
<evidence type="ECO:0000256" key="3">
    <source>
        <dbReference type="ARBA" id="ARBA00022964"/>
    </source>
</evidence>
<accession>Q5GQC0</accession>
<dbReference type="InterPro" id="IPR045054">
    <property type="entry name" value="P4HA-like"/>
</dbReference>
<organism evidence="7 9">
    <name type="scientific">Synechococcus phage S-PM2</name>
    <dbReference type="NCBI Taxonomy" id="238854"/>
    <lineage>
        <taxon>Viruses</taxon>
        <taxon>Duplodnaviria</taxon>
        <taxon>Heunggongvirae</taxon>
        <taxon>Uroviricota</taxon>
        <taxon>Caudoviricetes</taxon>
        <taxon>Pantevenvirales</taxon>
        <taxon>Kyanoviridae</taxon>
        <taxon>Nodensvirus</taxon>
        <taxon>Nodensvirus spm2</taxon>
    </lineage>
</organism>
<reference evidence="7 9" key="1">
    <citation type="journal article" date="2004" name="Proc. Natl. Acad. Sci. U.S.A.">
        <title>Genetic organization of the psbAD region in phages infecting marine Synechococcus strains.</title>
        <authorList>
            <person name="Millard A."/>
            <person name="Clokie M.R."/>
            <person name="Shub D.A."/>
            <person name="Mann N.H."/>
        </authorList>
    </citation>
    <scope>NUCLEOTIDE SEQUENCE [LARGE SCALE GENOMIC DNA]</scope>
</reference>
<feature type="domain" description="Prolyl 4-hydroxylase alpha subunit" evidence="6">
    <location>
        <begin position="6"/>
        <end position="187"/>
    </location>
</feature>
<evidence type="ECO:0000313" key="10">
    <source>
        <dbReference type="Proteomes" id="UP000246186"/>
    </source>
</evidence>
<dbReference type="InterPro" id="IPR006620">
    <property type="entry name" value="Pro_4_hyd_alph"/>
</dbReference>
<dbReference type="GO" id="GO:0031418">
    <property type="term" value="F:L-ascorbic acid binding"/>
    <property type="evidence" value="ECO:0007669"/>
    <property type="project" value="InterPro"/>
</dbReference>
<sequence>MKKHTNYIIEYDNFVDDEKINEILTICKKYVKGNRLLPSERTKNRYNDAHYLALFRENPVVSYLEKECNRIGYLALEQYKKDCPLIKYSIMKEYPFLSNFVYRYYNTNDHYKWHVDKTHHGVELKVSFLLYLNDNFEGGNTMFLSDRLKFTPKRGSVLMFPCGPYFIHKSSPIKSGEKHIIWNCYGQRANPGV</sequence>
<protein>
    <submittedName>
        <fullName evidence="7">2OG-Fe(II) oxygenase</fullName>
    </submittedName>
</protein>
<evidence type="ECO:0000313" key="8">
    <source>
        <dbReference type="EMBL" id="CFW42451.1"/>
    </source>
</evidence>
<dbReference type="RefSeq" id="YP_195252.1">
    <property type="nucleotide sequence ID" value="NC_006820.1"/>
</dbReference>
<dbReference type="Gene3D" id="2.60.120.620">
    <property type="entry name" value="q2cbj1_9rhob like domain"/>
    <property type="match status" value="1"/>
</dbReference>
<keyword evidence="3" id="KW-0223">Dioxygenase</keyword>
<evidence type="ECO:0000256" key="1">
    <source>
        <dbReference type="ARBA" id="ARBA00001961"/>
    </source>
</evidence>
<dbReference type="Proteomes" id="UP000246186">
    <property type="component" value="Genome"/>
</dbReference>
<keyword evidence="4" id="KW-0560">Oxidoreductase</keyword>
<organismHost>
    <name type="scientific">Synechococcus</name>
    <dbReference type="NCBI Taxonomy" id="1129"/>
</organismHost>
<dbReference type="EMBL" id="LN828717">
    <property type="protein sequence ID" value="CFW42451.1"/>
    <property type="molecule type" value="Genomic_DNA"/>
</dbReference>
<reference evidence="8 10" key="3">
    <citation type="journal article" date="2015" name="PLoS ONE">
        <title>Spontaneous Deletion of an "ORFanage" Region Facilitates Host Adaptation in a "Photosynthetic" Cyanophage.</title>
        <authorList>
            <person name="Puxty R.J."/>
            <person name="Perez-Sepulveda B."/>
            <person name="Rihtman B."/>
            <person name="Evans D.J."/>
            <person name="Millard A.D."/>
            <person name="Scanlan D.J."/>
        </authorList>
    </citation>
    <scope>NUCLEOTIDE SEQUENCE [LARGE SCALE GENOMIC DNA]</scope>
</reference>
<dbReference type="KEGG" id="vg:3260501"/>
<dbReference type="Pfam" id="PF13640">
    <property type="entry name" value="2OG-FeII_Oxy_3"/>
    <property type="match status" value="1"/>
</dbReference>
<evidence type="ECO:0000313" key="9">
    <source>
        <dbReference type="Proteomes" id="UP000000994"/>
    </source>
</evidence>
<evidence type="ECO:0000259" key="6">
    <source>
        <dbReference type="SMART" id="SM00702"/>
    </source>
</evidence>
<keyword evidence="5" id="KW-0408">Iron</keyword>
<dbReference type="InterPro" id="IPR044862">
    <property type="entry name" value="Pro_4_hyd_alph_FE2OG_OXY"/>
</dbReference>
<dbReference type="GO" id="GO:0005506">
    <property type="term" value="F:iron ion binding"/>
    <property type="evidence" value="ECO:0007669"/>
    <property type="project" value="InterPro"/>
</dbReference>
<reference evidence="7 9" key="2">
    <citation type="journal article" date="2005" name="J. Bacteriol.">
        <title>The genome of S-PM2, a 'photosynthetic' T4-type bacteriophage that infects marine Synechococcus strains.</title>
        <authorList>
            <person name="Mann N.H."/>
            <person name="Clokie M.R."/>
            <person name="Millard A."/>
            <person name="Cook A."/>
            <person name="Wilson W.H."/>
            <person name="Wheatley P.J."/>
            <person name="Letarov A."/>
            <person name="Krisch H.M."/>
        </authorList>
    </citation>
    <scope>NUCLEOTIDE SEQUENCE</scope>
</reference>
<dbReference type="SMART" id="SM00702">
    <property type="entry name" value="P4Hc"/>
    <property type="match status" value="1"/>
</dbReference>
<evidence type="ECO:0000256" key="5">
    <source>
        <dbReference type="ARBA" id="ARBA00023004"/>
    </source>
</evidence>
<dbReference type="OrthoDB" id="18795at10239"/>
<keyword evidence="9" id="KW-1185">Reference proteome</keyword>
<dbReference type="PANTHER" id="PTHR10869:SF246">
    <property type="entry name" value="TRANSMEMBRANE PROLYL 4-HYDROXYLASE"/>
    <property type="match status" value="1"/>
</dbReference>
<evidence type="ECO:0000313" key="7">
    <source>
        <dbReference type="EMBL" id="CAF34282.1"/>
    </source>
</evidence>
<dbReference type="SUPFAM" id="SSF51197">
    <property type="entry name" value="Clavaminate synthase-like"/>
    <property type="match status" value="1"/>
</dbReference>
<dbReference type="GO" id="GO:0051213">
    <property type="term" value="F:dioxygenase activity"/>
    <property type="evidence" value="ECO:0007669"/>
    <property type="project" value="UniProtKB-KW"/>
</dbReference>
<reference evidence="8" key="4">
    <citation type="submission" date="2015-02" db="EMBL/GenBank/DDBJ databases">
        <authorList>
            <person name="Chooi Y.-H."/>
        </authorList>
    </citation>
    <scope>NUCLEOTIDE SEQUENCE</scope>
</reference>
<evidence type="ECO:0000256" key="2">
    <source>
        <dbReference type="ARBA" id="ARBA00022723"/>
    </source>
</evidence>
<dbReference type="GO" id="GO:0016705">
    <property type="term" value="F:oxidoreductase activity, acting on paired donors, with incorporation or reduction of molecular oxygen"/>
    <property type="evidence" value="ECO:0007669"/>
    <property type="project" value="InterPro"/>
</dbReference>
<gene>
    <name evidence="8" type="ORF">S-PM2d217</name>
    <name evidence="7" type="ORF">S-PM2p217</name>
</gene>
<proteinExistence type="predicted"/>
<keyword evidence="2" id="KW-0479">Metal-binding</keyword>
<dbReference type="Proteomes" id="UP000000994">
    <property type="component" value="Segment"/>
</dbReference>